<sequence length="406" mass="45602">MAFLIQRAHLLLQQGRYKDAVTALRQHLSTYANDIDGLYLLALCYLNLKNTEEAEHIISNALSLAPADDRFFYLRANIAFHKSQYNAAIIAIGEAVAINPHDAAYFALWSQILLFKKEYSQALTKAEEGLAIDPENEACLNLRSNALFNLGKKEEAFSNLHEALEHNPENAYTHANIGWKWLQAGDHKQALEHFRESLKLDPNQQWAKSGMVQAMQARYWLYRMFLKYAFFMSRQKAGVQWAVIIGIFVLSRIASTVFFPLYVVLALAAISTWLIGPVSNLFLRLNPYGRYALTPEQTKVSTLVGIFMLIGLLAAGGYWLTSFAALLALAIGSGVLLLPLSSLYTPDSPKWRKVFLIYTVAVGILGVCGVAEAWYDGDPFNTFMTIMLLGVFAYQFLANYVITRES</sequence>
<feature type="transmembrane region" description="Helical" evidence="4">
    <location>
        <begin position="237"/>
        <end position="255"/>
    </location>
</feature>
<keyword evidence="4" id="KW-0472">Membrane</keyword>
<reference evidence="5 6" key="1">
    <citation type="submission" date="2016-11" db="EMBL/GenBank/DDBJ databases">
        <authorList>
            <person name="Jaros S."/>
            <person name="Januszkiewicz K."/>
            <person name="Wedrychowicz H."/>
        </authorList>
    </citation>
    <scope>NUCLEOTIDE SEQUENCE [LARGE SCALE GENOMIC DNA]</scope>
    <source>
        <strain evidence="5 6">DSM 27406</strain>
    </source>
</reference>
<dbReference type="AlphaFoldDB" id="A0A1M7DU74"/>
<feature type="transmembrane region" description="Helical" evidence="4">
    <location>
        <begin position="381"/>
        <end position="402"/>
    </location>
</feature>
<dbReference type="PROSITE" id="PS50293">
    <property type="entry name" value="TPR_REGION"/>
    <property type="match status" value="1"/>
</dbReference>
<dbReference type="OrthoDB" id="1489995at2"/>
<feature type="repeat" description="TPR" evidence="3">
    <location>
        <begin position="171"/>
        <end position="204"/>
    </location>
</feature>
<dbReference type="STRING" id="1419482.SAMN05444266_105137"/>
<dbReference type="InterPro" id="IPR011990">
    <property type="entry name" value="TPR-like_helical_dom_sf"/>
</dbReference>
<dbReference type="InterPro" id="IPR013105">
    <property type="entry name" value="TPR_2"/>
</dbReference>
<dbReference type="SUPFAM" id="SSF48452">
    <property type="entry name" value="TPR-like"/>
    <property type="match status" value="1"/>
</dbReference>
<dbReference type="EMBL" id="FRBL01000005">
    <property type="protein sequence ID" value="SHL82928.1"/>
    <property type="molecule type" value="Genomic_DNA"/>
</dbReference>
<protein>
    <submittedName>
        <fullName evidence="5">Tetratricopeptide repeat-containing protein</fullName>
    </submittedName>
</protein>
<keyword evidence="4" id="KW-1133">Transmembrane helix</keyword>
<feature type="transmembrane region" description="Helical" evidence="4">
    <location>
        <begin position="261"/>
        <end position="283"/>
    </location>
</feature>
<organism evidence="5 6">
    <name type="scientific">Chitinophaga jiangningensis</name>
    <dbReference type="NCBI Taxonomy" id="1419482"/>
    <lineage>
        <taxon>Bacteria</taxon>
        <taxon>Pseudomonadati</taxon>
        <taxon>Bacteroidota</taxon>
        <taxon>Chitinophagia</taxon>
        <taxon>Chitinophagales</taxon>
        <taxon>Chitinophagaceae</taxon>
        <taxon>Chitinophaga</taxon>
    </lineage>
</organism>
<keyword evidence="4" id="KW-0812">Transmembrane</keyword>
<dbReference type="Proteomes" id="UP000184420">
    <property type="component" value="Unassembled WGS sequence"/>
</dbReference>
<name>A0A1M7DU74_9BACT</name>
<dbReference type="Pfam" id="PF07719">
    <property type="entry name" value="TPR_2"/>
    <property type="match status" value="1"/>
</dbReference>
<dbReference type="Gene3D" id="1.25.40.10">
    <property type="entry name" value="Tetratricopeptide repeat domain"/>
    <property type="match status" value="2"/>
</dbReference>
<feature type="transmembrane region" description="Helical" evidence="4">
    <location>
        <begin position="303"/>
        <end position="320"/>
    </location>
</feature>
<feature type="transmembrane region" description="Helical" evidence="4">
    <location>
        <begin position="355"/>
        <end position="375"/>
    </location>
</feature>
<dbReference type="PANTHER" id="PTHR12558:SF33">
    <property type="entry name" value="BLL7664 PROTEIN"/>
    <property type="match status" value="1"/>
</dbReference>
<evidence type="ECO:0000256" key="2">
    <source>
        <dbReference type="ARBA" id="ARBA00022803"/>
    </source>
</evidence>
<evidence type="ECO:0000313" key="5">
    <source>
        <dbReference type="EMBL" id="SHL82928.1"/>
    </source>
</evidence>
<keyword evidence="2 3" id="KW-0802">TPR repeat</keyword>
<gene>
    <name evidence="5" type="ORF">SAMN05444266_105137</name>
</gene>
<keyword evidence="1" id="KW-0677">Repeat</keyword>
<dbReference type="PROSITE" id="PS50005">
    <property type="entry name" value="TPR"/>
    <property type="match status" value="2"/>
</dbReference>
<dbReference type="InterPro" id="IPR019734">
    <property type="entry name" value="TPR_rpt"/>
</dbReference>
<evidence type="ECO:0000256" key="4">
    <source>
        <dbReference type="SAM" id="Phobius"/>
    </source>
</evidence>
<dbReference type="Pfam" id="PF14559">
    <property type="entry name" value="TPR_19"/>
    <property type="match status" value="1"/>
</dbReference>
<dbReference type="RefSeq" id="WP_073081773.1">
    <property type="nucleotide sequence ID" value="NZ_FRBL01000005.1"/>
</dbReference>
<evidence type="ECO:0000313" key="6">
    <source>
        <dbReference type="Proteomes" id="UP000184420"/>
    </source>
</evidence>
<feature type="transmembrane region" description="Helical" evidence="4">
    <location>
        <begin position="326"/>
        <end position="343"/>
    </location>
</feature>
<feature type="repeat" description="TPR" evidence="3">
    <location>
        <begin position="35"/>
        <end position="68"/>
    </location>
</feature>
<dbReference type="SMART" id="SM00028">
    <property type="entry name" value="TPR"/>
    <property type="match status" value="6"/>
</dbReference>
<proteinExistence type="predicted"/>
<evidence type="ECO:0000256" key="3">
    <source>
        <dbReference type="PROSITE-ProRule" id="PRU00339"/>
    </source>
</evidence>
<accession>A0A1M7DU74</accession>
<evidence type="ECO:0000256" key="1">
    <source>
        <dbReference type="ARBA" id="ARBA00022737"/>
    </source>
</evidence>
<keyword evidence="6" id="KW-1185">Reference proteome</keyword>
<dbReference type="PANTHER" id="PTHR12558">
    <property type="entry name" value="CELL DIVISION CYCLE 16,23,27"/>
    <property type="match status" value="1"/>
</dbReference>